<sequence>MEARQRPIRETAERLREQIIELSGQLDAAECTLEQLEITHATVLEPAAEDGTPTPERLPSGYRGILALFEEAASGLLVKDVCQALDTGLEPRHIESTRAKLERLVRRGILTEPEPGLFTLTKHTPGTPEANPS</sequence>
<keyword evidence="1" id="KW-0175">Coiled coil</keyword>
<organism evidence="2 3">
    <name type="scientific">Streptomyces inhibens</name>
    <dbReference type="NCBI Taxonomy" id="2293571"/>
    <lineage>
        <taxon>Bacteria</taxon>
        <taxon>Bacillati</taxon>
        <taxon>Actinomycetota</taxon>
        <taxon>Actinomycetes</taxon>
        <taxon>Kitasatosporales</taxon>
        <taxon>Streptomycetaceae</taxon>
        <taxon>Streptomyces</taxon>
    </lineage>
</organism>
<proteinExistence type="predicted"/>
<dbReference type="EMBL" id="QUAC01000486">
    <property type="protein sequence ID" value="REK84336.1"/>
    <property type="molecule type" value="Genomic_DNA"/>
</dbReference>
<evidence type="ECO:0000313" key="3">
    <source>
        <dbReference type="Proteomes" id="UP000262477"/>
    </source>
</evidence>
<comment type="caution">
    <text evidence="2">The sequence shown here is derived from an EMBL/GenBank/DDBJ whole genome shotgun (WGS) entry which is preliminary data.</text>
</comment>
<dbReference type="OrthoDB" id="4315401at2"/>
<evidence type="ECO:0000256" key="1">
    <source>
        <dbReference type="SAM" id="Coils"/>
    </source>
</evidence>
<keyword evidence="3" id="KW-1185">Reference proteome</keyword>
<dbReference type="Proteomes" id="UP000262477">
    <property type="component" value="Unassembled WGS sequence"/>
</dbReference>
<evidence type="ECO:0000313" key="2">
    <source>
        <dbReference type="EMBL" id="REK84336.1"/>
    </source>
</evidence>
<feature type="coiled-coil region" evidence="1">
    <location>
        <begin position="12"/>
        <end position="39"/>
    </location>
</feature>
<protein>
    <submittedName>
        <fullName evidence="2">Uncharacterized protein</fullName>
    </submittedName>
</protein>
<reference evidence="2 3" key="1">
    <citation type="submission" date="2018-08" db="EMBL/GenBank/DDBJ databases">
        <title>Streptomyces NEAU-D10 sp. nov., a novel Actinomycete isolated from soil.</title>
        <authorList>
            <person name="Jin L."/>
        </authorList>
    </citation>
    <scope>NUCLEOTIDE SEQUENCE [LARGE SCALE GENOMIC DNA]</scope>
    <source>
        <strain evidence="2 3">NEAU-D10</strain>
    </source>
</reference>
<accession>A0A371PP78</accession>
<name>A0A371PP78_STRIH</name>
<gene>
    <name evidence="2" type="ORF">DY245_43820</name>
</gene>
<dbReference type="AlphaFoldDB" id="A0A371PP78"/>